<name>A0A0F8WVS5_9ZZZZ</name>
<organism evidence="1">
    <name type="scientific">marine sediment metagenome</name>
    <dbReference type="NCBI Taxonomy" id="412755"/>
    <lineage>
        <taxon>unclassified sequences</taxon>
        <taxon>metagenomes</taxon>
        <taxon>ecological metagenomes</taxon>
    </lineage>
</organism>
<accession>A0A0F8WVS5</accession>
<reference evidence="1" key="1">
    <citation type="journal article" date="2015" name="Nature">
        <title>Complex archaea that bridge the gap between prokaryotes and eukaryotes.</title>
        <authorList>
            <person name="Spang A."/>
            <person name="Saw J.H."/>
            <person name="Jorgensen S.L."/>
            <person name="Zaremba-Niedzwiedzka K."/>
            <person name="Martijn J."/>
            <person name="Lind A.E."/>
            <person name="van Eijk R."/>
            <person name="Schleper C."/>
            <person name="Guy L."/>
            <person name="Ettema T.J."/>
        </authorList>
    </citation>
    <scope>NUCLEOTIDE SEQUENCE</scope>
</reference>
<protein>
    <submittedName>
        <fullName evidence="1">Uncharacterized protein</fullName>
    </submittedName>
</protein>
<dbReference type="EMBL" id="LAZR01062725">
    <property type="protein sequence ID" value="KKK60932.1"/>
    <property type="molecule type" value="Genomic_DNA"/>
</dbReference>
<proteinExistence type="predicted"/>
<evidence type="ECO:0000313" key="1">
    <source>
        <dbReference type="EMBL" id="KKK60932.1"/>
    </source>
</evidence>
<comment type="caution">
    <text evidence="1">The sequence shown here is derived from an EMBL/GenBank/DDBJ whole genome shotgun (WGS) entry which is preliminary data.</text>
</comment>
<dbReference type="AlphaFoldDB" id="A0A0F8WVS5"/>
<sequence length="130" mass="14548">MSQPYEEWPRTFEVTREDSCIYINDLRIVGEPHNPKHILPFQARELIAALEEVLKPSGESSVTYAGILEGLTDFIGGVKRHPPIISHPGNAEGYKMRMYRMECLITALQRIVSVGKESDESAEFGVATKG</sequence>
<gene>
    <name evidence="1" type="ORF">LCGC14_3019390</name>
</gene>